<accession>A0ABU0SQ50</accession>
<keyword evidence="2" id="KW-0596">Phosphopantetheine</keyword>
<dbReference type="SMART" id="SM00823">
    <property type="entry name" value="PKS_PP"/>
    <property type="match status" value="1"/>
</dbReference>
<dbReference type="Gene3D" id="3.30.559.10">
    <property type="entry name" value="Chloramphenicol acetyltransferase-like domain"/>
    <property type="match status" value="1"/>
</dbReference>
<dbReference type="CDD" id="cd19540">
    <property type="entry name" value="LCL_NRPS-like"/>
    <property type="match status" value="1"/>
</dbReference>
<gene>
    <name evidence="5" type="ORF">QF035_002236</name>
</gene>
<dbReference type="Gene3D" id="3.40.50.980">
    <property type="match status" value="2"/>
</dbReference>
<dbReference type="InterPro" id="IPR029058">
    <property type="entry name" value="AB_hydrolase_fold"/>
</dbReference>
<dbReference type="InterPro" id="IPR020806">
    <property type="entry name" value="PKS_PP-bd"/>
</dbReference>
<dbReference type="InterPro" id="IPR001242">
    <property type="entry name" value="Condensation_dom"/>
</dbReference>
<dbReference type="PANTHER" id="PTHR45527:SF1">
    <property type="entry name" value="FATTY ACID SYNTHASE"/>
    <property type="match status" value="1"/>
</dbReference>
<evidence type="ECO:0000256" key="1">
    <source>
        <dbReference type="ARBA" id="ARBA00001957"/>
    </source>
</evidence>
<dbReference type="PROSITE" id="PS50075">
    <property type="entry name" value="CARRIER"/>
    <property type="match status" value="1"/>
</dbReference>
<dbReference type="InterPro" id="IPR010071">
    <property type="entry name" value="AA_adenyl_dom"/>
</dbReference>
<dbReference type="InterPro" id="IPR020845">
    <property type="entry name" value="AMP-binding_CS"/>
</dbReference>
<dbReference type="Pfam" id="PF13193">
    <property type="entry name" value="AMP-binding_C"/>
    <property type="match status" value="1"/>
</dbReference>
<comment type="caution">
    <text evidence="5">The sequence shown here is derived from an EMBL/GenBank/DDBJ whole genome shotgun (WGS) entry which is preliminary data.</text>
</comment>
<name>A0ABU0SQ50_9ACTN</name>
<dbReference type="InterPro" id="IPR045851">
    <property type="entry name" value="AMP-bd_C_sf"/>
</dbReference>
<sequence length="1067" mass="116784">MIPLSFAQRRLWFTGQLEGESATYNEPVLLRLSGQLDVEALRAALGDLVARHESLRTVFPSVRGEPYQRVTPTGEVRVLVEYVEVAAGEVGSRAAEAARYAFDLAREIPLRAHLFRTAPEEHVLLLLLHHIAGDGWSMGPMRRDLAEAYNSRLGGAAPQWAPLPVQYSDYTLWQRELLGDRGDAGSVGAHQFEYWRAQLEGLSEELQLPLDRPRSAVASDVGGIHNFCIPSDVHVSLASLAGESQSTMFMVMQAALAALLTRLGSGTDIPIGSVIAGRTDEALEDLIGFFVNTLVLRTDTSGDPSFRRLLERVRSTDLGAYANQDTPFERLVEEFNPTRTSARHPLFQVMFTFQNAEGEHPSFANLSTTWHDVGTGTAKFDLDVGMAETFTSDRQPAGISAHIQYRSELFDHSTVMVIAERLVRLLEGVAADPDLPISQIDVLGTAERELLLGAWNDTAVVFADELTVHELVERQVARVPGAVAVVCGESQLTYRELNARANQLARHLMGQGAGAGSLVAVCLERGPDMIIALLGILKAGAAYVPMDPDYPEQRLEFMLRDTHASLMVTQAALVQRFAGSGVECVLMDRDRPVLDALADADLRPQATPDALAYVIYTSGSTGIPKGVMIEHRSMSNRLQEMRRKYALGGSDRTLQFASVSFDAAAEQIYPTLMSGGCIVLRDSDKWTPARIVREIHDNGITVADLTPSLWQQIIPHLAADPGLGSAFRLMVLGGEQISEDLLGEWFKHTVIPIHNTYGPTETTITSTSHLITQGAPAALIGRPIANTEVYVMDEYGQLAPIGVPGELWIGGVGLARGYLNQPELTREKFVPHPFSADPHARLYRSGDRVRWLPDGNLEFVGRVDHQVKLRGLRIELGEIETVLTSHDQITAAVVMVREDTSGDKRLVAYIAPTAGADPGTPALRAWCKRTLPDYMVPGWFVSLPALPLTPNGKIDRKALPKPPSERPDLADTYTAPRNEIETAIADIWSDVLGIDRIGIHDNFFDLGGHSLLATRVINQIEFLTGLNISLKEFFLAPTVGSLVQKLLDLISSSEADHFVNDDGSGNY</sequence>
<dbReference type="Pfam" id="PF00550">
    <property type="entry name" value="PP-binding"/>
    <property type="match status" value="1"/>
</dbReference>
<protein>
    <submittedName>
        <fullName evidence="5">Amino acid adenylation domain-containing protein</fullName>
    </submittedName>
</protein>
<feature type="domain" description="Carrier" evidence="4">
    <location>
        <begin position="975"/>
        <end position="1050"/>
    </location>
</feature>
<dbReference type="NCBIfam" id="TIGR01733">
    <property type="entry name" value="AA-adenyl-dom"/>
    <property type="match status" value="1"/>
</dbReference>
<dbReference type="InterPro" id="IPR023213">
    <property type="entry name" value="CAT-like_dom_sf"/>
</dbReference>
<dbReference type="PROSITE" id="PS00012">
    <property type="entry name" value="PHOSPHOPANTETHEINE"/>
    <property type="match status" value="1"/>
</dbReference>
<dbReference type="InterPro" id="IPR000873">
    <property type="entry name" value="AMP-dep_synth/lig_dom"/>
</dbReference>
<proteinExistence type="predicted"/>
<keyword evidence="3" id="KW-0597">Phosphoprotein</keyword>
<dbReference type="PANTHER" id="PTHR45527">
    <property type="entry name" value="NONRIBOSOMAL PEPTIDE SYNTHETASE"/>
    <property type="match status" value="1"/>
</dbReference>
<evidence type="ECO:0000259" key="4">
    <source>
        <dbReference type="PROSITE" id="PS50075"/>
    </source>
</evidence>
<dbReference type="InterPro" id="IPR006162">
    <property type="entry name" value="Ppantetheine_attach_site"/>
</dbReference>
<dbReference type="RefSeq" id="WP_307519931.1">
    <property type="nucleotide sequence ID" value="NZ_JAUSZI010000002.1"/>
</dbReference>
<dbReference type="SUPFAM" id="SSF47336">
    <property type="entry name" value="ACP-like"/>
    <property type="match status" value="1"/>
</dbReference>
<dbReference type="CDD" id="cd05930">
    <property type="entry name" value="A_NRPS"/>
    <property type="match status" value="1"/>
</dbReference>
<comment type="cofactor">
    <cofactor evidence="1">
        <name>pantetheine 4'-phosphate</name>
        <dbReference type="ChEBI" id="CHEBI:47942"/>
    </cofactor>
</comment>
<dbReference type="InterPro" id="IPR025110">
    <property type="entry name" value="AMP-bd_C"/>
</dbReference>
<dbReference type="Pfam" id="PF00668">
    <property type="entry name" value="Condensation"/>
    <property type="match status" value="1"/>
</dbReference>
<dbReference type="SUPFAM" id="SSF56801">
    <property type="entry name" value="Acetyl-CoA synthetase-like"/>
    <property type="match status" value="1"/>
</dbReference>
<dbReference type="Gene3D" id="3.30.559.30">
    <property type="entry name" value="Nonribosomal peptide synthetase, condensation domain"/>
    <property type="match status" value="1"/>
</dbReference>
<keyword evidence="6" id="KW-1185">Reference proteome</keyword>
<dbReference type="Gene3D" id="2.30.38.10">
    <property type="entry name" value="Luciferase, Domain 3"/>
    <property type="match status" value="1"/>
</dbReference>
<dbReference type="Gene3D" id="3.40.50.1820">
    <property type="entry name" value="alpha/beta hydrolase"/>
    <property type="match status" value="1"/>
</dbReference>
<dbReference type="SUPFAM" id="SSF52777">
    <property type="entry name" value="CoA-dependent acyltransferases"/>
    <property type="match status" value="2"/>
</dbReference>
<dbReference type="Pfam" id="PF00501">
    <property type="entry name" value="AMP-binding"/>
    <property type="match status" value="1"/>
</dbReference>
<dbReference type="EMBL" id="JAUSZI010000002">
    <property type="protein sequence ID" value="MDQ1024654.1"/>
    <property type="molecule type" value="Genomic_DNA"/>
</dbReference>
<dbReference type="Gene3D" id="3.30.300.30">
    <property type="match status" value="1"/>
</dbReference>
<evidence type="ECO:0000256" key="2">
    <source>
        <dbReference type="ARBA" id="ARBA00022450"/>
    </source>
</evidence>
<evidence type="ECO:0000313" key="5">
    <source>
        <dbReference type="EMBL" id="MDQ1024654.1"/>
    </source>
</evidence>
<dbReference type="InterPro" id="IPR036736">
    <property type="entry name" value="ACP-like_sf"/>
</dbReference>
<evidence type="ECO:0000256" key="3">
    <source>
        <dbReference type="ARBA" id="ARBA00022553"/>
    </source>
</evidence>
<evidence type="ECO:0000313" key="6">
    <source>
        <dbReference type="Proteomes" id="UP001230328"/>
    </source>
</evidence>
<reference evidence="5 6" key="1">
    <citation type="submission" date="2023-07" db="EMBL/GenBank/DDBJ databases">
        <title>Comparative genomics of wheat-associated soil bacteria to identify genetic determinants of phenazine resistance.</title>
        <authorList>
            <person name="Mouncey N."/>
        </authorList>
    </citation>
    <scope>NUCLEOTIDE SEQUENCE [LARGE SCALE GENOMIC DNA]</scope>
    <source>
        <strain evidence="5 6">V2I4</strain>
    </source>
</reference>
<organism evidence="5 6">
    <name type="scientific">Streptomyces umbrinus</name>
    <dbReference type="NCBI Taxonomy" id="67370"/>
    <lineage>
        <taxon>Bacteria</taxon>
        <taxon>Bacillati</taxon>
        <taxon>Actinomycetota</taxon>
        <taxon>Actinomycetes</taxon>
        <taxon>Kitasatosporales</taxon>
        <taxon>Streptomycetaceae</taxon>
        <taxon>Streptomyces</taxon>
        <taxon>Streptomyces phaeochromogenes group</taxon>
    </lineage>
</organism>
<dbReference type="InterPro" id="IPR009081">
    <property type="entry name" value="PP-bd_ACP"/>
</dbReference>
<dbReference type="Proteomes" id="UP001230328">
    <property type="component" value="Unassembled WGS sequence"/>
</dbReference>
<dbReference type="PROSITE" id="PS00455">
    <property type="entry name" value="AMP_BINDING"/>
    <property type="match status" value="1"/>
</dbReference>